<dbReference type="Pfam" id="PF01529">
    <property type="entry name" value="DHHC"/>
    <property type="match status" value="1"/>
</dbReference>
<evidence type="ECO:0000256" key="9">
    <source>
        <dbReference type="ARBA" id="ARBA00023463"/>
    </source>
</evidence>
<feature type="compositionally biased region" description="Polar residues" evidence="12">
    <location>
        <begin position="1"/>
        <end position="13"/>
    </location>
</feature>
<evidence type="ECO:0000256" key="4">
    <source>
        <dbReference type="ARBA" id="ARBA00022989"/>
    </source>
</evidence>
<dbReference type="Proteomes" id="UP000018144">
    <property type="component" value="Unassembled WGS sequence"/>
</dbReference>
<dbReference type="InterPro" id="IPR001594">
    <property type="entry name" value="Palmitoyltrfase_DHHC"/>
</dbReference>
<keyword evidence="15" id="KW-1185">Reference proteome</keyword>
<keyword evidence="4 11" id="KW-1133">Transmembrane helix</keyword>
<dbReference type="PROSITE" id="PS50216">
    <property type="entry name" value="DHHC"/>
    <property type="match status" value="1"/>
</dbReference>
<feature type="domain" description="Palmitoyltransferase DHHC" evidence="13">
    <location>
        <begin position="424"/>
        <end position="545"/>
    </location>
</feature>
<feature type="compositionally biased region" description="Polar residues" evidence="12">
    <location>
        <begin position="99"/>
        <end position="126"/>
    </location>
</feature>
<evidence type="ECO:0000256" key="6">
    <source>
        <dbReference type="ARBA" id="ARBA00023139"/>
    </source>
</evidence>
<keyword evidence="7" id="KW-0449">Lipoprotein</keyword>
<dbReference type="eggNOG" id="KOG1311">
    <property type="taxonomic scope" value="Eukaryota"/>
</dbReference>
<feature type="region of interest" description="Disordered" evidence="12">
    <location>
        <begin position="199"/>
        <end position="297"/>
    </location>
</feature>
<evidence type="ECO:0000256" key="5">
    <source>
        <dbReference type="ARBA" id="ARBA00023136"/>
    </source>
</evidence>
<evidence type="ECO:0000256" key="11">
    <source>
        <dbReference type="RuleBase" id="RU079119"/>
    </source>
</evidence>
<feature type="compositionally biased region" description="Polar residues" evidence="12">
    <location>
        <begin position="237"/>
        <end position="249"/>
    </location>
</feature>
<evidence type="ECO:0000256" key="7">
    <source>
        <dbReference type="ARBA" id="ARBA00023288"/>
    </source>
</evidence>
<evidence type="ECO:0000256" key="12">
    <source>
        <dbReference type="SAM" id="MobiDB-lite"/>
    </source>
</evidence>
<feature type="transmembrane region" description="Helical" evidence="11">
    <location>
        <begin position="510"/>
        <end position="532"/>
    </location>
</feature>
<dbReference type="EC" id="2.3.1.225" evidence="11"/>
<evidence type="ECO:0000256" key="1">
    <source>
        <dbReference type="ARBA" id="ARBA00004127"/>
    </source>
</evidence>
<feature type="region of interest" description="Disordered" evidence="12">
    <location>
        <begin position="597"/>
        <end position="629"/>
    </location>
</feature>
<feature type="compositionally biased region" description="Low complexity" evidence="12">
    <location>
        <begin position="271"/>
        <end position="283"/>
    </location>
</feature>
<proteinExistence type="inferred from homology"/>
<evidence type="ECO:0000256" key="10">
    <source>
        <dbReference type="ARBA" id="ARBA00048048"/>
    </source>
</evidence>
<dbReference type="GO" id="GO:0005783">
    <property type="term" value="C:endoplasmic reticulum"/>
    <property type="evidence" value="ECO:0007669"/>
    <property type="project" value="TreeGrafter"/>
</dbReference>
<keyword evidence="2 11" id="KW-0808">Transferase</keyword>
<dbReference type="InterPro" id="IPR039859">
    <property type="entry name" value="PFA4/ZDH16/20/ERF2-like"/>
</dbReference>
<name>U4LH72_PYROM</name>
<dbReference type="STRING" id="1076935.U4LH72"/>
<comment type="similarity">
    <text evidence="9">Belongs to the DHHC palmitoyltransferase family. ERF2/ZDHHC9 subfamily.</text>
</comment>
<dbReference type="OMA" id="VPVKYCK"/>
<evidence type="ECO:0000313" key="15">
    <source>
        <dbReference type="Proteomes" id="UP000018144"/>
    </source>
</evidence>
<dbReference type="AlphaFoldDB" id="U4LH72"/>
<feature type="transmembrane region" description="Helical" evidence="11">
    <location>
        <begin position="469"/>
        <end position="490"/>
    </location>
</feature>
<feature type="region of interest" description="Disordered" evidence="12">
    <location>
        <begin position="1"/>
        <end position="24"/>
    </location>
</feature>
<reference evidence="14 15" key="1">
    <citation type="journal article" date="2013" name="PLoS Genet.">
        <title>The genome and development-dependent transcriptomes of Pyronema confluens: a window into fungal evolution.</title>
        <authorList>
            <person name="Traeger S."/>
            <person name="Altegoer F."/>
            <person name="Freitag M."/>
            <person name="Gabaldon T."/>
            <person name="Kempken F."/>
            <person name="Kumar A."/>
            <person name="Marcet-Houben M."/>
            <person name="Poggeler S."/>
            <person name="Stajich J.E."/>
            <person name="Nowrousian M."/>
        </authorList>
    </citation>
    <scope>NUCLEOTIDE SEQUENCE [LARGE SCALE GENOMIC DNA]</scope>
    <source>
        <strain evidence="15">CBS 100304</strain>
        <tissue evidence="14">Vegetative mycelium</tissue>
    </source>
</reference>
<comment type="subcellular location">
    <subcellularLocation>
        <location evidence="1">Endomembrane system</location>
        <topology evidence="1">Multi-pass membrane protein</topology>
    </subcellularLocation>
</comment>
<feature type="compositionally biased region" description="Polar residues" evidence="12">
    <location>
        <begin position="209"/>
        <end position="229"/>
    </location>
</feature>
<sequence length="629" mass="69734">MPSHSLTVRTPITPSFADGGRPLPIYEEETSANRHSNNGNGTYSVISSRMTEYSEDASEIMGLSEAQQSQAQSQVSPRSSTGGRPMPISRVSVGEMMDSFSTRPSTAMSSSTANPGQRNWPSTSTNPRGMSSVGGGSVRGRPTSSASRTHAPGVANQAFYRPMSSAKLQAQRGRVTEEDDFEQQQQRRIIGFAHASAGGSMSIPVAPHNPQQQQQNLGYARQTSISTIDHTSRGAPSMSSNSPLRNSYEPSQPASLAPPSPSISRMPRTPNSRGGSSNGSRSSMAPKHRPQLQPREKVGKNYEYFPGNMRFCLGGRFQTARDFPMNIMTGILVIIPAALFFGYSAKYLWFQVSPALPITFAYIFALTLASFIKASVSDPGTYPRNLHPSNKPTPEVNPLAVPPQNSWALIRPPTNTTLHLEVPIKYCRTCNIWRPPRCHHCKVCDSCIETQDHHCVWLNNCVGRRNYRYFFVFVTSATVLGLYLIALSLTHLLTLDMPFRAALRANRVPFALMIYGIFASPYPLALSGYHIFLMARGETTREYLHGHKFVRSERHRPFTQGVWWKNFVVVLCRPRPPSYIEFKKKFRPGDQRLLDKKIKDLEAAGEDPQSMQGRETDGANNTAERVLAS</sequence>
<feature type="transmembrane region" description="Helical" evidence="11">
    <location>
        <begin position="323"/>
        <end position="343"/>
    </location>
</feature>
<feature type="transmembrane region" description="Helical" evidence="11">
    <location>
        <begin position="355"/>
        <end position="376"/>
    </location>
</feature>
<keyword evidence="8 11" id="KW-0012">Acyltransferase</keyword>
<feature type="compositionally biased region" description="Polar residues" evidence="12">
    <location>
        <begin position="609"/>
        <end position="623"/>
    </location>
</feature>
<dbReference type="PANTHER" id="PTHR22883:SF43">
    <property type="entry name" value="PALMITOYLTRANSFERASE APP"/>
    <property type="match status" value="1"/>
</dbReference>
<gene>
    <name evidence="14" type="ORF">PCON_10394</name>
</gene>
<evidence type="ECO:0000259" key="13">
    <source>
        <dbReference type="Pfam" id="PF01529"/>
    </source>
</evidence>
<protein>
    <recommendedName>
        <fullName evidence="11">Palmitoyltransferase</fullName>
        <ecNumber evidence="11">2.3.1.225</ecNumber>
    </recommendedName>
</protein>
<dbReference type="GO" id="GO:0019706">
    <property type="term" value="F:protein-cysteine S-palmitoyltransferase activity"/>
    <property type="evidence" value="ECO:0007669"/>
    <property type="project" value="UniProtKB-EC"/>
</dbReference>
<comment type="catalytic activity">
    <reaction evidence="10 11">
        <text>L-cysteinyl-[protein] + hexadecanoyl-CoA = S-hexadecanoyl-L-cysteinyl-[protein] + CoA</text>
        <dbReference type="Rhea" id="RHEA:36683"/>
        <dbReference type="Rhea" id="RHEA-COMP:10131"/>
        <dbReference type="Rhea" id="RHEA-COMP:11032"/>
        <dbReference type="ChEBI" id="CHEBI:29950"/>
        <dbReference type="ChEBI" id="CHEBI:57287"/>
        <dbReference type="ChEBI" id="CHEBI:57379"/>
        <dbReference type="ChEBI" id="CHEBI:74151"/>
        <dbReference type="EC" id="2.3.1.225"/>
    </reaction>
</comment>
<dbReference type="GO" id="GO:0005794">
    <property type="term" value="C:Golgi apparatus"/>
    <property type="evidence" value="ECO:0007669"/>
    <property type="project" value="TreeGrafter"/>
</dbReference>
<evidence type="ECO:0000256" key="2">
    <source>
        <dbReference type="ARBA" id="ARBA00022679"/>
    </source>
</evidence>
<dbReference type="PANTHER" id="PTHR22883">
    <property type="entry name" value="ZINC FINGER DHHC DOMAIN CONTAINING PROTEIN"/>
    <property type="match status" value="1"/>
</dbReference>
<feature type="region of interest" description="Disordered" evidence="12">
    <location>
        <begin position="56"/>
        <end position="184"/>
    </location>
</feature>
<dbReference type="GO" id="GO:0006612">
    <property type="term" value="P:protein targeting to membrane"/>
    <property type="evidence" value="ECO:0007669"/>
    <property type="project" value="TreeGrafter"/>
</dbReference>
<feature type="compositionally biased region" description="Low complexity" evidence="12">
    <location>
        <begin position="67"/>
        <end position="80"/>
    </location>
</feature>
<dbReference type="EMBL" id="HF935560">
    <property type="protein sequence ID" value="CCX31263.1"/>
    <property type="molecule type" value="Genomic_DNA"/>
</dbReference>
<keyword evidence="3 11" id="KW-0812">Transmembrane</keyword>
<keyword evidence="5 11" id="KW-0472">Membrane</keyword>
<organism evidence="14 15">
    <name type="scientific">Pyronema omphalodes (strain CBS 100304)</name>
    <name type="common">Pyronema confluens</name>
    <dbReference type="NCBI Taxonomy" id="1076935"/>
    <lineage>
        <taxon>Eukaryota</taxon>
        <taxon>Fungi</taxon>
        <taxon>Dikarya</taxon>
        <taxon>Ascomycota</taxon>
        <taxon>Pezizomycotina</taxon>
        <taxon>Pezizomycetes</taxon>
        <taxon>Pezizales</taxon>
        <taxon>Pyronemataceae</taxon>
        <taxon>Pyronema</taxon>
    </lineage>
</organism>
<dbReference type="OrthoDB" id="9909019at2759"/>
<evidence type="ECO:0000256" key="3">
    <source>
        <dbReference type="ARBA" id="ARBA00022692"/>
    </source>
</evidence>
<accession>U4LH72</accession>
<evidence type="ECO:0000313" key="14">
    <source>
        <dbReference type="EMBL" id="CCX31263.1"/>
    </source>
</evidence>
<evidence type="ECO:0000256" key="8">
    <source>
        <dbReference type="ARBA" id="ARBA00023315"/>
    </source>
</evidence>
<keyword evidence="6" id="KW-0564">Palmitate</keyword>
<comment type="domain">
    <text evidence="11">The DHHC domain is required for palmitoyltransferase activity.</text>
</comment>